<protein>
    <submittedName>
        <fullName evidence="2">Uncharacterized protein</fullName>
    </submittedName>
</protein>
<accession>A0ABD3VMM8</accession>
<comment type="caution">
    <text evidence="2">The sequence shown here is derived from an EMBL/GenBank/DDBJ whole genome shotgun (WGS) entry which is preliminary data.</text>
</comment>
<reference evidence="2 3" key="1">
    <citation type="submission" date="2024-11" db="EMBL/GenBank/DDBJ databases">
        <title>Chromosome-level genome assembly of the freshwater bivalve Anodonta woodiana.</title>
        <authorList>
            <person name="Chen X."/>
        </authorList>
    </citation>
    <scope>NUCLEOTIDE SEQUENCE [LARGE SCALE GENOMIC DNA]</scope>
    <source>
        <strain evidence="2">MN2024</strain>
        <tissue evidence="2">Gills</tissue>
    </source>
</reference>
<sequence length="243" mass="25152">MSTCLILYFLSIASIAIAMTTPSVPTSTEAMMVPSMQLMSAQTGGNWNGMNGQGRGMSVSEAIQAILKIYNGSIPTGINLPMTGQGGFTQSGTPVSNSRGGRGVGLVTVNWGRRNGGIGFENGRIGGMNSGMEWRNVGVSPMSGVMSDLNRRGMNSGMGWQGGNGGFGTVVPGGIGGMGIGMGGGGRRSNVDKTIRTQATLTSQDEALLRMAGAGCAQDWTYVNGGVDPFCIRLLMMYPSRGM</sequence>
<evidence type="ECO:0000313" key="2">
    <source>
        <dbReference type="EMBL" id="KAL3861787.1"/>
    </source>
</evidence>
<dbReference type="Proteomes" id="UP001634394">
    <property type="component" value="Unassembled WGS sequence"/>
</dbReference>
<keyword evidence="3" id="KW-1185">Reference proteome</keyword>
<evidence type="ECO:0000313" key="3">
    <source>
        <dbReference type="Proteomes" id="UP001634394"/>
    </source>
</evidence>
<name>A0ABD3VMM8_SINWO</name>
<feature type="chain" id="PRO_5044770512" evidence="1">
    <location>
        <begin position="19"/>
        <end position="243"/>
    </location>
</feature>
<gene>
    <name evidence="2" type="ORF">ACJMK2_007808</name>
</gene>
<organism evidence="2 3">
    <name type="scientific">Sinanodonta woodiana</name>
    <name type="common">Chinese pond mussel</name>
    <name type="synonym">Anodonta woodiana</name>
    <dbReference type="NCBI Taxonomy" id="1069815"/>
    <lineage>
        <taxon>Eukaryota</taxon>
        <taxon>Metazoa</taxon>
        <taxon>Spiralia</taxon>
        <taxon>Lophotrochozoa</taxon>
        <taxon>Mollusca</taxon>
        <taxon>Bivalvia</taxon>
        <taxon>Autobranchia</taxon>
        <taxon>Heteroconchia</taxon>
        <taxon>Palaeoheterodonta</taxon>
        <taxon>Unionida</taxon>
        <taxon>Unionoidea</taxon>
        <taxon>Unionidae</taxon>
        <taxon>Unioninae</taxon>
        <taxon>Sinanodonta</taxon>
    </lineage>
</organism>
<feature type="signal peptide" evidence="1">
    <location>
        <begin position="1"/>
        <end position="18"/>
    </location>
</feature>
<proteinExistence type="predicted"/>
<keyword evidence="1" id="KW-0732">Signal</keyword>
<dbReference type="AlphaFoldDB" id="A0ABD3VMM8"/>
<dbReference type="EMBL" id="JBJQND010000011">
    <property type="protein sequence ID" value="KAL3861787.1"/>
    <property type="molecule type" value="Genomic_DNA"/>
</dbReference>
<evidence type="ECO:0000256" key="1">
    <source>
        <dbReference type="SAM" id="SignalP"/>
    </source>
</evidence>